<comment type="caution">
    <text evidence="8">The sequence shown here is derived from an EMBL/GenBank/DDBJ whole genome shotgun (WGS) entry which is preliminary data.</text>
</comment>
<reference evidence="9" key="1">
    <citation type="submission" date="2024-04" db="EMBL/GenBank/DDBJ databases">
        <title>Salinicola lusitanus LLJ914,a marine bacterium isolated from the Okinawa Trough.</title>
        <authorList>
            <person name="Li J."/>
        </authorList>
    </citation>
    <scope>NUCLEOTIDE SEQUENCE [LARGE SCALE GENOMIC DNA]</scope>
</reference>
<dbReference type="SUPFAM" id="SSF57850">
    <property type="entry name" value="RING/U-box"/>
    <property type="match status" value="1"/>
</dbReference>
<accession>A0AAW0PFG6</accession>
<sequence>MAQKALDREAFSCPVCLDLLKDPVTIPCGHNYCRKCVQQHWDQEEQKQIYSCPECRQSFSPRPVLIKNILVAGLVEQLKKTELTAPPADRCYAGPQDVSCDVCTGRKLKAVQSCLQCVASYCESHSSLIMKLQRFRNTSWWRRHTSSRKTSALNTMNRESSETGRAAARRALLLQSLQDKKTDLKKLQQEAQDISRSAQTAVQRSRDSFREMVLLLEKRRSEVEQQIQSEEKTQLSRVQELQDRLQQDVTELKRSLSELDTLALTPDHNQFLQLYASLSTDTQSTKRVRIHTGPGETLKKWTRAVSALRDKLQLSLKENLTNVSLALNRVDVLLSPAEPRTRDDFLQYYTQITLDPNTVKTICLCLMETEEQLMSKDLKYLIIQTDSMSCIRAAAVSCSDQHKPVCSVWLLPQLSLTLNFHLCQSESRSGSDQERWHRKHWTKDLFLSRVFGSAEGSSDYSLWTQLLQEVCPTALDQEEQKQIYSCPECRQSFSPRPVLVKNVLVAGVVEQLKKTELTVAPADRCYAGPQDVSCDVCTGRKLKAVQSCLQCVASYCESHLQPHYDAAAFQKHQLVAPSHKLQENICSQHDEVKKMFCRTDQQSICYLCSVDQHKGHDTVTSAAERAQRQAELPTRRALLLQSLQDKETDLKKLQQEAQDISRSAQTAVQRSRDSFREMALLLEKRRSEVEQKIQSEEKTN</sequence>
<dbReference type="InterPro" id="IPR001841">
    <property type="entry name" value="Znf_RING"/>
</dbReference>
<dbReference type="SMART" id="SM00336">
    <property type="entry name" value="BBOX"/>
    <property type="match status" value="1"/>
</dbReference>
<dbReference type="EMBL" id="JBBPFD010000008">
    <property type="protein sequence ID" value="KAK7915953.1"/>
    <property type="molecule type" value="Genomic_DNA"/>
</dbReference>
<evidence type="ECO:0000259" key="7">
    <source>
        <dbReference type="PROSITE" id="PS50119"/>
    </source>
</evidence>
<gene>
    <name evidence="8" type="ORF">WMY93_011714</name>
</gene>
<dbReference type="InterPro" id="IPR058030">
    <property type="entry name" value="TRIM8/14/16/25/29/45/65_CC"/>
</dbReference>
<dbReference type="InterPro" id="IPR051051">
    <property type="entry name" value="E3_ubiq-ligase_TRIM/RNF"/>
</dbReference>
<dbReference type="InterPro" id="IPR013083">
    <property type="entry name" value="Znf_RING/FYVE/PHD"/>
</dbReference>
<dbReference type="CDD" id="cd19769">
    <property type="entry name" value="Bbox2_TRIM16-like"/>
    <property type="match status" value="1"/>
</dbReference>
<evidence type="ECO:0008006" key="10">
    <source>
        <dbReference type="Google" id="ProtNLM"/>
    </source>
</evidence>
<dbReference type="PROSITE" id="PS50089">
    <property type="entry name" value="ZF_RING_2"/>
    <property type="match status" value="1"/>
</dbReference>
<evidence type="ECO:0000259" key="6">
    <source>
        <dbReference type="PROSITE" id="PS50089"/>
    </source>
</evidence>
<proteinExistence type="predicted"/>
<dbReference type="AlphaFoldDB" id="A0AAW0PFG6"/>
<dbReference type="Gene3D" id="4.10.830.40">
    <property type="match status" value="2"/>
</dbReference>
<evidence type="ECO:0000256" key="2">
    <source>
        <dbReference type="ARBA" id="ARBA00022771"/>
    </source>
</evidence>
<keyword evidence="9" id="KW-1185">Reference proteome</keyword>
<keyword evidence="2 4" id="KW-0863">Zinc-finger</keyword>
<feature type="coiled-coil region" evidence="5">
    <location>
        <begin position="636"/>
        <end position="699"/>
    </location>
</feature>
<evidence type="ECO:0000256" key="1">
    <source>
        <dbReference type="ARBA" id="ARBA00022723"/>
    </source>
</evidence>
<dbReference type="InterPro" id="IPR000315">
    <property type="entry name" value="Znf_B-box"/>
</dbReference>
<keyword evidence="3" id="KW-0862">Zinc</keyword>
<feature type="coiled-coil region" evidence="5">
    <location>
        <begin position="170"/>
        <end position="262"/>
    </location>
</feature>
<name>A0AAW0PFG6_9GOBI</name>
<dbReference type="PANTHER" id="PTHR25465">
    <property type="entry name" value="B-BOX DOMAIN CONTAINING"/>
    <property type="match status" value="1"/>
</dbReference>
<dbReference type="Pfam" id="PF00643">
    <property type="entry name" value="zf-B_box"/>
    <property type="match status" value="1"/>
</dbReference>
<dbReference type="Gene3D" id="3.30.40.10">
    <property type="entry name" value="Zinc/RING finger domain, C3HC4 (zinc finger)"/>
    <property type="match status" value="1"/>
</dbReference>
<evidence type="ECO:0000256" key="4">
    <source>
        <dbReference type="PROSITE-ProRule" id="PRU00024"/>
    </source>
</evidence>
<feature type="domain" description="RING-type" evidence="6">
    <location>
        <begin position="13"/>
        <end position="56"/>
    </location>
</feature>
<dbReference type="GO" id="GO:0008270">
    <property type="term" value="F:zinc ion binding"/>
    <property type="evidence" value="ECO:0007669"/>
    <property type="project" value="UniProtKB-KW"/>
</dbReference>
<dbReference type="Gene3D" id="3.30.160.60">
    <property type="entry name" value="Classic Zinc Finger"/>
    <property type="match status" value="1"/>
</dbReference>
<protein>
    <recommendedName>
        <fullName evidence="10">Tripartite motif-containing protein 16-like</fullName>
    </recommendedName>
</protein>
<dbReference type="PANTHER" id="PTHR25465:SF5">
    <property type="entry name" value="E3 UBIQUITIN_ISG15 LIGASE TRIM25-RELATED"/>
    <property type="match status" value="1"/>
</dbReference>
<dbReference type="Pfam" id="PF25600">
    <property type="entry name" value="TRIM_CC"/>
    <property type="match status" value="1"/>
</dbReference>
<organism evidence="8 9">
    <name type="scientific">Mugilogobius chulae</name>
    <name type="common">yellowstripe goby</name>
    <dbReference type="NCBI Taxonomy" id="88201"/>
    <lineage>
        <taxon>Eukaryota</taxon>
        <taxon>Metazoa</taxon>
        <taxon>Chordata</taxon>
        <taxon>Craniata</taxon>
        <taxon>Vertebrata</taxon>
        <taxon>Euteleostomi</taxon>
        <taxon>Actinopterygii</taxon>
        <taxon>Neopterygii</taxon>
        <taxon>Teleostei</taxon>
        <taxon>Neoteleostei</taxon>
        <taxon>Acanthomorphata</taxon>
        <taxon>Gobiaria</taxon>
        <taxon>Gobiiformes</taxon>
        <taxon>Gobioidei</taxon>
        <taxon>Gobiidae</taxon>
        <taxon>Gobionellinae</taxon>
        <taxon>Mugilogobius</taxon>
    </lineage>
</organism>
<evidence type="ECO:0000256" key="5">
    <source>
        <dbReference type="SAM" id="Coils"/>
    </source>
</evidence>
<dbReference type="PROSITE" id="PS50119">
    <property type="entry name" value="ZF_BBOX"/>
    <property type="match status" value="1"/>
</dbReference>
<dbReference type="SUPFAM" id="SSF57845">
    <property type="entry name" value="B-box zinc-binding domain"/>
    <property type="match status" value="1"/>
</dbReference>
<evidence type="ECO:0000256" key="3">
    <source>
        <dbReference type="ARBA" id="ARBA00022833"/>
    </source>
</evidence>
<dbReference type="SMART" id="SM00184">
    <property type="entry name" value="RING"/>
    <property type="match status" value="1"/>
</dbReference>
<dbReference type="InterPro" id="IPR017907">
    <property type="entry name" value="Znf_RING_CS"/>
</dbReference>
<dbReference type="Pfam" id="PF15227">
    <property type="entry name" value="zf-C3HC4_4"/>
    <property type="match status" value="1"/>
</dbReference>
<dbReference type="PROSITE" id="PS00518">
    <property type="entry name" value="ZF_RING_1"/>
    <property type="match status" value="1"/>
</dbReference>
<keyword evidence="1" id="KW-0479">Metal-binding</keyword>
<keyword evidence="5" id="KW-0175">Coiled coil</keyword>
<evidence type="ECO:0000313" key="9">
    <source>
        <dbReference type="Proteomes" id="UP001460270"/>
    </source>
</evidence>
<feature type="domain" description="B box-type" evidence="7">
    <location>
        <begin position="581"/>
        <end position="621"/>
    </location>
</feature>
<evidence type="ECO:0000313" key="8">
    <source>
        <dbReference type="EMBL" id="KAK7915953.1"/>
    </source>
</evidence>
<dbReference type="Proteomes" id="UP001460270">
    <property type="component" value="Unassembled WGS sequence"/>
</dbReference>